<dbReference type="OrthoDB" id="48232at2759"/>
<keyword evidence="12" id="KW-1185">Reference proteome</keyword>
<feature type="domain" description="SLC41A/MgtE integral membrane" evidence="10">
    <location>
        <begin position="147"/>
        <end position="269"/>
    </location>
</feature>
<evidence type="ECO:0000256" key="3">
    <source>
        <dbReference type="ARBA" id="ARBA00022448"/>
    </source>
</evidence>
<protein>
    <recommendedName>
        <fullName evidence="10">SLC41A/MgtE integral membrane domain-containing protein</fullName>
    </recommendedName>
</protein>
<dbReference type="EMBL" id="GL433837">
    <property type="protein sequence ID" value="EFN58484.1"/>
    <property type="molecule type" value="Genomic_DNA"/>
</dbReference>
<dbReference type="PANTHER" id="PTHR41394">
    <property type="entry name" value="MAGNESIUM TRANSPORTER MGTE"/>
    <property type="match status" value="1"/>
</dbReference>
<evidence type="ECO:0000256" key="6">
    <source>
        <dbReference type="ARBA" id="ARBA00022989"/>
    </source>
</evidence>
<dbReference type="GO" id="GO:0008324">
    <property type="term" value="F:monoatomic cation transmembrane transporter activity"/>
    <property type="evidence" value="ECO:0007669"/>
    <property type="project" value="InterPro"/>
</dbReference>
<dbReference type="InParanoid" id="E1Z5J3"/>
<dbReference type="PANTHER" id="PTHR41394:SF5">
    <property type="entry name" value="SLC41A_MGTE INTEGRAL MEMBRANE DOMAIN-CONTAINING PROTEIN"/>
    <property type="match status" value="1"/>
</dbReference>
<dbReference type="SUPFAM" id="SSF161093">
    <property type="entry name" value="MgtE membrane domain-like"/>
    <property type="match status" value="1"/>
</dbReference>
<gene>
    <name evidence="11" type="ORF">CHLNCDRAFT_50253</name>
</gene>
<dbReference type="AlphaFoldDB" id="E1Z5J3"/>
<reference evidence="11 12" key="1">
    <citation type="journal article" date="2010" name="Plant Cell">
        <title>The Chlorella variabilis NC64A genome reveals adaptation to photosymbiosis, coevolution with viruses, and cryptic sex.</title>
        <authorList>
            <person name="Blanc G."/>
            <person name="Duncan G."/>
            <person name="Agarkova I."/>
            <person name="Borodovsky M."/>
            <person name="Gurnon J."/>
            <person name="Kuo A."/>
            <person name="Lindquist E."/>
            <person name="Lucas S."/>
            <person name="Pangilinan J."/>
            <person name="Polle J."/>
            <person name="Salamov A."/>
            <person name="Terry A."/>
            <person name="Yamada T."/>
            <person name="Dunigan D.D."/>
            <person name="Grigoriev I.V."/>
            <person name="Claverie J.M."/>
            <person name="Van Etten J.L."/>
        </authorList>
    </citation>
    <scope>NUCLEOTIDE SEQUENCE [LARGE SCALE GENOMIC DNA]</scope>
    <source>
        <strain evidence="11 12">NC64A</strain>
    </source>
</reference>
<comment type="subcellular location">
    <subcellularLocation>
        <location evidence="1">Membrane</location>
        <topology evidence="1">Multi-pass membrane protein</topology>
    </subcellularLocation>
</comment>
<evidence type="ECO:0000256" key="5">
    <source>
        <dbReference type="ARBA" id="ARBA00022842"/>
    </source>
</evidence>
<proteinExistence type="inferred from homology"/>
<evidence type="ECO:0000313" key="11">
    <source>
        <dbReference type="EMBL" id="EFN58484.1"/>
    </source>
</evidence>
<dbReference type="RefSeq" id="XP_005850586.1">
    <property type="nucleotide sequence ID" value="XM_005850524.1"/>
</dbReference>
<evidence type="ECO:0000256" key="1">
    <source>
        <dbReference type="ARBA" id="ARBA00004141"/>
    </source>
</evidence>
<dbReference type="eggNOG" id="ENOG502S0JS">
    <property type="taxonomic scope" value="Eukaryota"/>
</dbReference>
<name>E1Z5J3_CHLVA</name>
<evidence type="ECO:0000256" key="4">
    <source>
        <dbReference type="ARBA" id="ARBA00022692"/>
    </source>
</evidence>
<evidence type="ECO:0000259" key="10">
    <source>
        <dbReference type="Pfam" id="PF01769"/>
    </source>
</evidence>
<feature type="transmembrane region" description="Helical" evidence="9">
    <location>
        <begin position="188"/>
        <end position="208"/>
    </location>
</feature>
<dbReference type="GeneID" id="17357904"/>
<evidence type="ECO:0000256" key="9">
    <source>
        <dbReference type="SAM" id="Phobius"/>
    </source>
</evidence>
<dbReference type="InterPro" id="IPR036739">
    <property type="entry name" value="SLC41_membr_dom_sf"/>
</dbReference>
<keyword evidence="4 9" id="KW-0812">Transmembrane</keyword>
<comment type="similarity">
    <text evidence="2">Belongs to the SLC41A transporter family.</text>
</comment>
<evidence type="ECO:0000256" key="2">
    <source>
        <dbReference type="ARBA" id="ARBA00009749"/>
    </source>
</evidence>
<keyword evidence="7 9" id="KW-0472">Membrane</keyword>
<feature type="transmembrane region" description="Helical" evidence="9">
    <location>
        <begin position="214"/>
        <end position="233"/>
    </location>
</feature>
<dbReference type="Gene3D" id="1.10.357.20">
    <property type="entry name" value="SLC41 divalent cation transporters, integral membrane domain"/>
    <property type="match status" value="1"/>
</dbReference>
<dbReference type="Pfam" id="PF01769">
    <property type="entry name" value="MgtE"/>
    <property type="match status" value="1"/>
</dbReference>
<keyword evidence="5" id="KW-0460">Magnesium</keyword>
<keyword evidence="6 9" id="KW-1133">Transmembrane helix</keyword>
<dbReference type="InterPro" id="IPR006667">
    <property type="entry name" value="SLC41_membr_dom"/>
</dbReference>
<organism evidence="12">
    <name type="scientific">Chlorella variabilis</name>
    <name type="common">Green alga</name>
    <dbReference type="NCBI Taxonomy" id="554065"/>
    <lineage>
        <taxon>Eukaryota</taxon>
        <taxon>Viridiplantae</taxon>
        <taxon>Chlorophyta</taxon>
        <taxon>core chlorophytes</taxon>
        <taxon>Trebouxiophyceae</taxon>
        <taxon>Chlorellales</taxon>
        <taxon>Chlorellaceae</taxon>
        <taxon>Chlorella clade</taxon>
        <taxon>Chlorella</taxon>
    </lineage>
</organism>
<feature type="region of interest" description="Disordered" evidence="8">
    <location>
        <begin position="1"/>
        <end position="28"/>
    </location>
</feature>
<accession>E1Z5J3</accession>
<evidence type="ECO:0000256" key="7">
    <source>
        <dbReference type="ARBA" id="ARBA00023136"/>
    </source>
</evidence>
<dbReference type="KEGG" id="cvr:CHLNCDRAFT_50253"/>
<sequence length="286" mass="29582">MTAPGKAAALRPPHPQKGGGSGAATGSVLGHVSSAGLHATHTLHGTTMHRRASSTQLPAAVEDEVKVLEEWGKKEAVRCDEGDPDLEFCELPGIINTPPAERSVAAEAWSRGRWLLGLLVLQSMSSFVLDSYQDLLKEHLVVTLFLTMLVGAGGNAGNQSAIKIIRGLATGSLKPTAAGIRRAMQQQLAVGLMLGLGLAAGGWVRVYITNGDPLNATAISISLFLIVLCSVLAGTGLPFALARAGVDPANAGTSIQVVMDVSGVFITCAVCHVVLDQLAQGLKVVS</sequence>
<evidence type="ECO:0000313" key="12">
    <source>
        <dbReference type="Proteomes" id="UP000008141"/>
    </source>
</evidence>
<keyword evidence="3" id="KW-0813">Transport</keyword>
<evidence type="ECO:0000256" key="8">
    <source>
        <dbReference type="SAM" id="MobiDB-lite"/>
    </source>
</evidence>
<dbReference type="GO" id="GO:0016020">
    <property type="term" value="C:membrane"/>
    <property type="evidence" value="ECO:0007669"/>
    <property type="project" value="UniProtKB-SubCell"/>
</dbReference>
<dbReference type="Proteomes" id="UP000008141">
    <property type="component" value="Unassembled WGS sequence"/>
</dbReference>